<protein>
    <recommendedName>
        <fullName evidence="2">PIN domain-containing protein</fullName>
    </recommendedName>
</protein>
<evidence type="ECO:0008006" key="2">
    <source>
        <dbReference type="Google" id="ProtNLM"/>
    </source>
</evidence>
<dbReference type="SUPFAM" id="SSF88723">
    <property type="entry name" value="PIN domain-like"/>
    <property type="match status" value="1"/>
</dbReference>
<sequence>MKVFFDSSAFVKRFIAEEGSEEVDACCQQASELGLAVICIPEIASALNRKVREDLLSKDNYREIKGQICARTGSMEIIHWWIFPYPRESTTITAVSIRYPQIR</sequence>
<dbReference type="Gene3D" id="3.40.50.1010">
    <property type="entry name" value="5'-nuclease"/>
    <property type="match status" value="1"/>
</dbReference>
<name>A0A450TKC0_9GAMM</name>
<organism evidence="1">
    <name type="scientific">Candidatus Kentrum sp. FW</name>
    <dbReference type="NCBI Taxonomy" id="2126338"/>
    <lineage>
        <taxon>Bacteria</taxon>
        <taxon>Pseudomonadati</taxon>
        <taxon>Pseudomonadota</taxon>
        <taxon>Gammaproteobacteria</taxon>
        <taxon>Candidatus Kentrum</taxon>
    </lineage>
</organism>
<dbReference type="InterPro" id="IPR029060">
    <property type="entry name" value="PIN-like_dom_sf"/>
</dbReference>
<dbReference type="EMBL" id="CAADFD010000138">
    <property type="protein sequence ID" value="VFJ68005.1"/>
    <property type="molecule type" value="Genomic_DNA"/>
</dbReference>
<proteinExistence type="predicted"/>
<accession>A0A450TKC0</accession>
<gene>
    <name evidence="1" type="ORF">BECKFW1821B_GA0114236_11385</name>
</gene>
<reference evidence="1" key="1">
    <citation type="submission" date="2019-02" db="EMBL/GenBank/DDBJ databases">
        <authorList>
            <person name="Gruber-Vodicka R. H."/>
            <person name="Seah K. B. B."/>
        </authorList>
    </citation>
    <scope>NUCLEOTIDE SEQUENCE</scope>
    <source>
        <strain evidence="1">BECK_BZ106</strain>
    </source>
</reference>
<dbReference type="CDD" id="cd09874">
    <property type="entry name" value="PIN_MT3492-like"/>
    <property type="match status" value="1"/>
</dbReference>
<dbReference type="AlphaFoldDB" id="A0A450TKC0"/>
<evidence type="ECO:0000313" key="1">
    <source>
        <dbReference type="EMBL" id="VFJ68005.1"/>
    </source>
</evidence>